<evidence type="ECO:0000259" key="9">
    <source>
        <dbReference type="Pfam" id="PF00370"/>
    </source>
</evidence>
<dbReference type="InterPro" id="IPR005999">
    <property type="entry name" value="Glycerol_kin"/>
</dbReference>
<feature type="binding site" evidence="7">
    <location>
        <position position="87"/>
    </location>
    <ligand>
        <name>sn-glycerol 3-phosphate</name>
        <dbReference type="ChEBI" id="CHEBI:57597"/>
    </ligand>
</feature>
<feature type="binding site" evidence="7">
    <location>
        <position position="138"/>
    </location>
    <ligand>
        <name>sn-glycerol 3-phosphate</name>
        <dbReference type="ChEBI" id="CHEBI:57597"/>
    </ligand>
</feature>
<feature type="binding site" evidence="7">
    <location>
        <position position="16"/>
    </location>
    <ligand>
        <name>ATP</name>
        <dbReference type="ChEBI" id="CHEBI:30616"/>
    </ligand>
</feature>
<feature type="binding site" evidence="7">
    <location>
        <position position="248"/>
    </location>
    <ligand>
        <name>sn-glycerol 3-phosphate</name>
        <dbReference type="ChEBI" id="CHEBI:57597"/>
    </ligand>
</feature>
<keyword evidence="5 7" id="KW-0319">Glycerol metabolism</keyword>
<comment type="function">
    <text evidence="7">Key enzyme in the regulation of glycerol uptake and metabolism. Catalyzes the phosphorylation of glycerol to yield sn-glycerol 3-phosphate.</text>
</comment>
<comment type="catalytic activity">
    <reaction evidence="7">
        <text>glycerol + ATP = sn-glycerol 3-phosphate + ADP + H(+)</text>
        <dbReference type="Rhea" id="RHEA:21644"/>
        <dbReference type="ChEBI" id="CHEBI:15378"/>
        <dbReference type="ChEBI" id="CHEBI:17754"/>
        <dbReference type="ChEBI" id="CHEBI:30616"/>
        <dbReference type="ChEBI" id="CHEBI:57597"/>
        <dbReference type="ChEBI" id="CHEBI:456216"/>
        <dbReference type="EC" id="2.7.1.30"/>
    </reaction>
</comment>
<dbReference type="EMBL" id="BQXO01000005">
    <property type="protein sequence ID" value="GKT06350.1"/>
    <property type="molecule type" value="Genomic_DNA"/>
</dbReference>
<evidence type="ECO:0000256" key="7">
    <source>
        <dbReference type="HAMAP-Rule" id="MF_00186"/>
    </source>
</evidence>
<feature type="binding site" evidence="7">
    <location>
        <position position="418"/>
    </location>
    <ligand>
        <name>ADP</name>
        <dbReference type="ChEBI" id="CHEBI:456216"/>
    </ligand>
</feature>
<dbReference type="InterPro" id="IPR018483">
    <property type="entry name" value="Carb_kinase_FGGY_CS"/>
</dbReference>
<dbReference type="HAMAP" id="MF_00186">
    <property type="entry name" value="Glycerol_kin"/>
    <property type="match status" value="1"/>
</dbReference>
<evidence type="ECO:0000256" key="4">
    <source>
        <dbReference type="ARBA" id="ARBA00022777"/>
    </source>
</evidence>
<dbReference type="GO" id="GO:0016301">
    <property type="term" value="F:kinase activity"/>
    <property type="evidence" value="ECO:0007669"/>
    <property type="project" value="UniProtKB-KW"/>
</dbReference>
<dbReference type="RefSeq" id="WP_407884422.1">
    <property type="nucleotide sequence ID" value="NZ_BQXO01000005.1"/>
</dbReference>
<comment type="similarity">
    <text evidence="1 7 8">Belongs to the FGGY kinase family.</text>
</comment>
<dbReference type="PIRSF" id="PIRSF000538">
    <property type="entry name" value="GlpK"/>
    <property type="match status" value="1"/>
</dbReference>
<dbReference type="InterPro" id="IPR000577">
    <property type="entry name" value="Carb_kinase_FGGY"/>
</dbReference>
<comment type="pathway">
    <text evidence="7">Polyol metabolism; glycerol degradation via glycerol kinase pathway; sn-glycerol 3-phosphate from glycerol: step 1/1.</text>
</comment>
<feature type="binding site" evidence="7">
    <location>
        <position position="313"/>
    </location>
    <ligand>
        <name>ATP</name>
        <dbReference type="ChEBI" id="CHEBI:30616"/>
    </ligand>
</feature>
<dbReference type="SUPFAM" id="SSF53067">
    <property type="entry name" value="Actin-like ATPase domain"/>
    <property type="match status" value="2"/>
</dbReference>
<comment type="activity regulation">
    <text evidence="7">Activated by phosphorylation and inhibited by fructose 1,6-bisphosphate (FBP).</text>
</comment>
<dbReference type="InterPro" id="IPR018484">
    <property type="entry name" value="FGGY_N"/>
</dbReference>
<dbReference type="Pfam" id="PF02782">
    <property type="entry name" value="FGGY_C"/>
    <property type="match status" value="1"/>
</dbReference>
<feature type="binding site" evidence="7">
    <location>
        <position position="249"/>
    </location>
    <ligand>
        <name>glycerol</name>
        <dbReference type="ChEBI" id="CHEBI:17754"/>
    </ligand>
</feature>
<comment type="caution">
    <text evidence="11">The sequence shown here is derived from an EMBL/GenBank/DDBJ whole genome shotgun (WGS) entry which is preliminary data.</text>
</comment>
<feature type="binding site" evidence="7">
    <location>
        <position position="248"/>
    </location>
    <ligand>
        <name>glycerol</name>
        <dbReference type="ChEBI" id="CHEBI:17754"/>
    </ligand>
</feature>
<keyword evidence="12" id="KW-1185">Reference proteome</keyword>
<dbReference type="NCBIfam" id="TIGR01311">
    <property type="entry name" value="glycerol_kin"/>
    <property type="match status" value="1"/>
</dbReference>
<feature type="binding site" evidence="7">
    <location>
        <position position="138"/>
    </location>
    <ligand>
        <name>glycerol</name>
        <dbReference type="ChEBI" id="CHEBI:17754"/>
    </ligand>
</feature>
<dbReference type="PROSITE" id="PS00445">
    <property type="entry name" value="FGGY_KINASES_2"/>
    <property type="match status" value="1"/>
</dbReference>
<evidence type="ECO:0000313" key="11">
    <source>
        <dbReference type="EMBL" id="GKT06350.1"/>
    </source>
</evidence>
<name>A0ABQ5JPW1_9LACO</name>
<dbReference type="NCBIfam" id="NF000756">
    <property type="entry name" value="PRK00047.1"/>
    <property type="match status" value="1"/>
</dbReference>
<feature type="binding site" evidence="7">
    <location>
        <position position="414"/>
    </location>
    <ligand>
        <name>ADP</name>
        <dbReference type="ChEBI" id="CHEBI:456216"/>
    </ligand>
</feature>
<feature type="binding site" evidence="7">
    <location>
        <position position="16"/>
    </location>
    <ligand>
        <name>ADP</name>
        <dbReference type="ChEBI" id="CHEBI:456216"/>
    </ligand>
</feature>
<dbReference type="PANTHER" id="PTHR10196:SF69">
    <property type="entry name" value="GLYCEROL KINASE"/>
    <property type="match status" value="1"/>
</dbReference>
<feature type="binding site" evidence="7">
    <location>
        <position position="16"/>
    </location>
    <ligand>
        <name>sn-glycerol 3-phosphate</name>
        <dbReference type="ChEBI" id="CHEBI:57597"/>
    </ligand>
</feature>
<evidence type="ECO:0000256" key="3">
    <source>
        <dbReference type="ARBA" id="ARBA00022741"/>
    </source>
</evidence>
<evidence type="ECO:0000259" key="10">
    <source>
        <dbReference type="Pfam" id="PF02782"/>
    </source>
</evidence>
<protein>
    <recommendedName>
        <fullName evidence="7">Glycerol kinase</fullName>
        <ecNumber evidence="7">2.7.1.30</ecNumber>
    </recommendedName>
    <alternativeName>
        <fullName evidence="7">ATP:glycerol 3-phosphotransferase</fullName>
    </alternativeName>
    <alternativeName>
        <fullName evidence="7">Glycerokinase</fullName>
        <shortName evidence="7">GK</shortName>
    </alternativeName>
</protein>
<feature type="domain" description="Carbohydrate kinase FGGY C-terminal" evidence="10">
    <location>
        <begin position="266"/>
        <end position="453"/>
    </location>
</feature>
<organism evidence="11 12">
    <name type="scientific">Furfurilactobacillus curtus</name>
    <dbReference type="NCBI Taxonomy" id="1746200"/>
    <lineage>
        <taxon>Bacteria</taxon>
        <taxon>Bacillati</taxon>
        <taxon>Bacillota</taxon>
        <taxon>Bacilli</taxon>
        <taxon>Lactobacillales</taxon>
        <taxon>Lactobacillaceae</taxon>
        <taxon>Furfurilactobacillus</taxon>
    </lineage>
</organism>
<keyword evidence="3 7" id="KW-0547">Nucleotide-binding</keyword>
<feature type="binding site" evidence="7">
    <location>
        <position position="313"/>
    </location>
    <ligand>
        <name>ADP</name>
        <dbReference type="ChEBI" id="CHEBI:456216"/>
    </ligand>
</feature>
<accession>A0ABQ5JPW1</accession>
<dbReference type="InterPro" id="IPR043129">
    <property type="entry name" value="ATPase_NBD"/>
</dbReference>
<keyword evidence="4 7" id="KW-0418">Kinase</keyword>
<dbReference type="Proteomes" id="UP001628078">
    <property type="component" value="Unassembled WGS sequence"/>
</dbReference>
<feature type="domain" description="Carbohydrate kinase FGGY N-terminal" evidence="9">
    <location>
        <begin position="8"/>
        <end position="255"/>
    </location>
</feature>
<sequence>MAFVTEHYILAVDQGTTASRAVVINQHGRRVTAASQPLPQINRHPGWIEHDPNLLWNSVQSVISTVLINAGIHPDQIDGVGIVTQRETTIIWDRQTGEPIAPAIGWQSKQIDSTTPKLIADGYGDMIHEKTGLFINSYFSAAKIRWLLDHVDGAQTRAERGELCFGTVDSWLAWKLSGSALHVTDYSNASRTMLFNIHTLDWDDEILKLMNIPRVMLPAVKSSAEVYGHTQNYQFFGAEVPIAALAGDQQAALFGQMGFEKGVIKNTYGAGAFIVMNTGTEPLISNNGLLTTIAYGANGTIKYALEGSIFVAGSAIGWLHDEMKMIPDEPAAKRAALASTDDDEVYVVPAFSGLGAPYWDPDARGAVYGITRGTTQNDFVKATLQSIAYQTRDVIETMRKDTQLAIPRLKADGASSRNTYLMQFQADILNMEIDRSADEETTALGAAYLAGLAVGFWDNIDDLAKIYQAGKTFSPTMGQSQRQRLYQGWQLAVKATTLFKLPPDNNG</sequence>
<dbReference type="InterPro" id="IPR018485">
    <property type="entry name" value="FGGY_C"/>
</dbReference>
<reference evidence="11 12" key="1">
    <citation type="submission" date="2022-03" db="EMBL/GenBank/DDBJ databases">
        <title>Draft genome sequence of Furfurilactobacillus curtus JCM 31185.</title>
        <authorList>
            <person name="Suzuki S."/>
            <person name="Endo A."/>
            <person name="Kajikawa A."/>
        </authorList>
    </citation>
    <scope>NUCLEOTIDE SEQUENCE [LARGE SCALE GENOMIC DNA]</scope>
    <source>
        <strain evidence="11 12">JCM 31185</strain>
    </source>
</reference>
<keyword evidence="2 7" id="KW-0808">Transferase</keyword>
<comment type="caution">
    <text evidence="7">Lacks conserved residue(s) required for the propagation of feature annotation.</text>
</comment>
<feature type="binding site" evidence="7">
    <location>
        <position position="86"/>
    </location>
    <ligand>
        <name>glycerol</name>
        <dbReference type="ChEBI" id="CHEBI:17754"/>
    </ligand>
</feature>
<dbReference type="EC" id="2.7.1.30" evidence="7"/>
<dbReference type="PANTHER" id="PTHR10196">
    <property type="entry name" value="SUGAR KINASE"/>
    <property type="match status" value="1"/>
</dbReference>
<evidence type="ECO:0000256" key="5">
    <source>
        <dbReference type="ARBA" id="ARBA00022798"/>
    </source>
</evidence>
<evidence type="ECO:0000256" key="8">
    <source>
        <dbReference type="RuleBase" id="RU003733"/>
    </source>
</evidence>
<feature type="binding site" evidence="7">
    <location>
        <position position="17"/>
    </location>
    <ligand>
        <name>ATP</name>
        <dbReference type="ChEBI" id="CHEBI:30616"/>
    </ligand>
</feature>
<proteinExistence type="inferred from homology"/>
<feature type="binding site" evidence="7">
    <location>
        <position position="20"/>
    </location>
    <ligand>
        <name>ADP</name>
        <dbReference type="ChEBI" id="CHEBI:456216"/>
    </ligand>
</feature>
<evidence type="ECO:0000256" key="6">
    <source>
        <dbReference type="ARBA" id="ARBA00022840"/>
    </source>
</evidence>
<gene>
    <name evidence="11" type="primary">glpK1</name>
    <name evidence="7" type="synonym">glpK</name>
    <name evidence="11" type="ORF">JCM31185_16370</name>
</gene>
<evidence type="ECO:0000256" key="1">
    <source>
        <dbReference type="ARBA" id="ARBA00009156"/>
    </source>
</evidence>
<feature type="binding site" evidence="7">
    <location>
        <position position="86"/>
    </location>
    <ligand>
        <name>sn-glycerol 3-phosphate</name>
        <dbReference type="ChEBI" id="CHEBI:57597"/>
    </ligand>
</feature>
<dbReference type="PROSITE" id="PS00933">
    <property type="entry name" value="FGGY_KINASES_1"/>
    <property type="match status" value="1"/>
</dbReference>
<dbReference type="CDD" id="cd07786">
    <property type="entry name" value="FGGY_EcGK_like"/>
    <property type="match status" value="1"/>
</dbReference>
<comment type="subunit">
    <text evidence="7">Homotetramer and homodimer (in equilibrium).</text>
</comment>
<feature type="binding site" evidence="7">
    <location>
        <position position="87"/>
    </location>
    <ligand>
        <name>glycerol</name>
        <dbReference type="ChEBI" id="CHEBI:17754"/>
    </ligand>
</feature>
<dbReference type="Pfam" id="PF00370">
    <property type="entry name" value="FGGY_N"/>
    <property type="match status" value="1"/>
</dbReference>
<evidence type="ECO:0000256" key="2">
    <source>
        <dbReference type="ARBA" id="ARBA00022679"/>
    </source>
</evidence>
<evidence type="ECO:0000313" key="12">
    <source>
        <dbReference type="Proteomes" id="UP001628078"/>
    </source>
</evidence>
<dbReference type="Gene3D" id="3.30.420.40">
    <property type="match status" value="2"/>
</dbReference>
<feature type="binding site" evidence="7">
    <location>
        <position position="414"/>
    </location>
    <ligand>
        <name>ATP</name>
        <dbReference type="ChEBI" id="CHEBI:30616"/>
    </ligand>
</feature>
<keyword evidence="6 7" id="KW-0067">ATP-binding</keyword>